<sequence>MFIRREAIAVRCDHEGCERMVAHRVVDTVHDPDGTAIERVLALSVNEDDALRAVERDGFKIVGDHVFCEKHDRV</sequence>
<dbReference type="AlphaFoldDB" id="A0A0X8JFH9"/>
<gene>
    <name evidence="1" type="ORF">AXF14_08195</name>
</gene>
<accession>A0A0X8JFH9</accession>
<dbReference type="RefSeq" id="WP_067942392.1">
    <property type="nucleotide sequence ID" value="NZ_CAUSVG010000040.1"/>
</dbReference>
<organism evidence="1 2">
    <name type="scientific">Actinomyces radicidentis</name>
    <dbReference type="NCBI Taxonomy" id="111015"/>
    <lineage>
        <taxon>Bacteria</taxon>
        <taxon>Bacillati</taxon>
        <taxon>Actinomycetota</taxon>
        <taxon>Actinomycetes</taxon>
        <taxon>Actinomycetales</taxon>
        <taxon>Actinomycetaceae</taxon>
        <taxon>Actinomyces</taxon>
    </lineage>
</organism>
<dbReference type="OrthoDB" id="3254474at2"/>
<protein>
    <submittedName>
        <fullName evidence="1">Uncharacterized protein</fullName>
    </submittedName>
</protein>
<dbReference type="KEGG" id="ard:AXF14_08195"/>
<evidence type="ECO:0000313" key="2">
    <source>
        <dbReference type="Proteomes" id="UP000065220"/>
    </source>
</evidence>
<proteinExistence type="predicted"/>
<evidence type="ECO:0000313" key="1">
    <source>
        <dbReference type="EMBL" id="AMD87567.1"/>
    </source>
</evidence>
<name>A0A0X8JFH9_ACTRD</name>
<reference evidence="2" key="1">
    <citation type="submission" date="2016-02" db="EMBL/GenBank/DDBJ databases">
        <authorList>
            <person name="Holder M.E."/>
            <person name="Ajami N.J."/>
            <person name="Petrosino J.F."/>
        </authorList>
    </citation>
    <scope>NUCLEOTIDE SEQUENCE [LARGE SCALE GENOMIC DNA]</scope>
    <source>
        <strain evidence="2">CCUG 36733</strain>
    </source>
</reference>
<dbReference type="EMBL" id="CP014228">
    <property type="protein sequence ID" value="AMD87567.1"/>
    <property type="molecule type" value="Genomic_DNA"/>
</dbReference>
<keyword evidence="2" id="KW-1185">Reference proteome</keyword>
<dbReference type="Proteomes" id="UP000065220">
    <property type="component" value="Chromosome"/>
</dbReference>